<dbReference type="GO" id="GO:0009311">
    <property type="term" value="P:oligosaccharide metabolic process"/>
    <property type="evidence" value="ECO:0007669"/>
    <property type="project" value="UniProtKB-UniRule"/>
</dbReference>
<reference evidence="18 19" key="1">
    <citation type="submission" date="2019-09" db="EMBL/GenBank/DDBJ databases">
        <authorList>
            <person name="Brejova B."/>
        </authorList>
    </citation>
    <scope>NUCLEOTIDE SEQUENCE [LARGE SCALE GENOMIC DNA]</scope>
</reference>
<dbReference type="InterPro" id="IPR031631">
    <property type="entry name" value="Glyco_hydro_63N"/>
</dbReference>
<dbReference type="EMBL" id="CABVLU010000002">
    <property type="protein sequence ID" value="VVT50563.1"/>
    <property type="molecule type" value="Genomic_DNA"/>
</dbReference>
<evidence type="ECO:0000256" key="2">
    <source>
        <dbReference type="ARBA" id="ARBA00010833"/>
    </source>
</evidence>
<dbReference type="InterPro" id="IPR004888">
    <property type="entry name" value="Glycoside_hydrolase_63"/>
</dbReference>
<dbReference type="GO" id="GO:0004573">
    <property type="term" value="F:Glc3Man9GlcNAc2 oligosaccharide glucosidase activity"/>
    <property type="evidence" value="ECO:0007669"/>
    <property type="project" value="UniProtKB-UniRule"/>
</dbReference>
<dbReference type="Gene3D" id="1.50.10.10">
    <property type="match status" value="1"/>
</dbReference>
<keyword evidence="10 12" id="KW-0326">Glycosidase</keyword>
<evidence type="ECO:0000256" key="11">
    <source>
        <dbReference type="ARBA" id="ARBA00038888"/>
    </source>
</evidence>
<organism evidence="18 19">
    <name type="scientific">Magnusiomyces paraingens</name>
    <dbReference type="NCBI Taxonomy" id="2606893"/>
    <lineage>
        <taxon>Eukaryota</taxon>
        <taxon>Fungi</taxon>
        <taxon>Dikarya</taxon>
        <taxon>Ascomycota</taxon>
        <taxon>Saccharomycotina</taxon>
        <taxon>Dipodascomycetes</taxon>
        <taxon>Dipodascales</taxon>
        <taxon>Dipodascaceae</taxon>
        <taxon>Magnusiomyces</taxon>
    </lineage>
</organism>
<dbReference type="InterPro" id="IPR012341">
    <property type="entry name" value="6hp_glycosidase-like_sf"/>
</dbReference>
<keyword evidence="6" id="KW-0735">Signal-anchor</keyword>
<dbReference type="PANTHER" id="PTHR10412:SF11">
    <property type="entry name" value="MANNOSYL-OLIGOSACCHARIDE GLUCOSIDASE"/>
    <property type="match status" value="1"/>
</dbReference>
<feature type="region of interest" description="Disordered" evidence="14">
    <location>
        <begin position="987"/>
        <end position="1023"/>
    </location>
</feature>
<keyword evidence="4 12" id="KW-0378">Hydrolase</keyword>
<evidence type="ECO:0000256" key="7">
    <source>
        <dbReference type="ARBA" id="ARBA00022989"/>
    </source>
</evidence>
<dbReference type="EC" id="3.2.1.106" evidence="11 12"/>
<protein>
    <recommendedName>
        <fullName evidence="11 12">Mannosyl-oligosaccharide glucosidase</fullName>
        <ecNumber evidence="11 12">3.2.1.106</ecNumber>
    </recommendedName>
    <alternativeName>
        <fullName evidence="13">Glucosidase I</fullName>
    </alternativeName>
</protein>
<evidence type="ECO:0000256" key="12">
    <source>
        <dbReference type="RuleBase" id="RU368089"/>
    </source>
</evidence>
<comment type="function">
    <text evidence="12">Cleaves the distal alpha 1,2-linked glucose residue from the Glc(3)Man(9)GlcNAc(2) oligosaccharide precursor.</text>
</comment>
<dbReference type="Gene3D" id="2.70.98.110">
    <property type="entry name" value="Glycosyl hydrolase family 63, N-terminal domain"/>
    <property type="match status" value="1"/>
</dbReference>
<dbReference type="Pfam" id="PF10214">
    <property type="entry name" value="Rrn6_beta-prop"/>
    <property type="match status" value="1"/>
</dbReference>
<dbReference type="OrthoDB" id="410058at2759"/>
<keyword evidence="5 12" id="KW-0256">Endoplasmic reticulum</keyword>
<evidence type="ECO:0000256" key="4">
    <source>
        <dbReference type="ARBA" id="ARBA00022801"/>
    </source>
</evidence>
<feature type="compositionally biased region" description="Basic and acidic residues" evidence="14">
    <location>
        <begin position="1008"/>
        <end position="1020"/>
    </location>
</feature>
<dbReference type="InterPro" id="IPR038518">
    <property type="entry name" value="Glyco_hydro_63N_sf"/>
</dbReference>
<evidence type="ECO:0000256" key="8">
    <source>
        <dbReference type="ARBA" id="ARBA00023136"/>
    </source>
</evidence>
<dbReference type="InterPro" id="IPR008928">
    <property type="entry name" value="6-hairpin_glycosidase_sf"/>
</dbReference>
<evidence type="ECO:0000256" key="10">
    <source>
        <dbReference type="ARBA" id="ARBA00023295"/>
    </source>
</evidence>
<feature type="region of interest" description="Disordered" evidence="14">
    <location>
        <begin position="673"/>
        <end position="701"/>
    </location>
</feature>
<dbReference type="SUPFAM" id="SSF48208">
    <property type="entry name" value="Six-hairpin glycosidases"/>
    <property type="match status" value="1"/>
</dbReference>
<name>A0A5E8BP63_9ASCO</name>
<evidence type="ECO:0000256" key="5">
    <source>
        <dbReference type="ARBA" id="ARBA00022824"/>
    </source>
</evidence>
<comment type="catalytic activity">
    <reaction evidence="12">
        <text>N(4)-(alpha-D-Glc-(1-&gt;2)-alpha-D-Glc-(1-&gt;3)-alpha-D-Glc-(1-&gt;3)-alpha-D-Man-(1-&gt;2)-alpha-D-Man-(1-&gt;2)-alpha-D-Man-(1-&gt;3)-[alpha-D-Man-(1-&gt;2)-alpha-D-Man-(1-&gt;3)-[alpha-D-Man-(1-&gt;2)-alpha-D-Man-(1-&gt;6)]-alpha-D-Man-(1-&gt;6)]-beta-D-Man-(1-&gt;4)-beta-D-GlcNAc-(1-&gt;4)-beta-D-GlcNAc)-L-asparaginyl-[protein] + H2O = N(4)-(alpha-D-Glc-(1-&gt;3)-alpha-D-Glc-(1-&gt;3)-alpha-D-Man-(1-&gt;2)-alpha-D-Man-(1-&gt;2)-alpha-D-Man-(1-&gt;3)-[alpha-D-Man-(1-&gt;2)-alpha-D-Man-(1-&gt;3)-[alpha-D-Man-(1-&gt;2)-alpha-D-Man-(1-&gt;6)]-alpha-D-Man-(1-&gt;6)]-beta-D-Man-(1-&gt;4)-beta-D-GlcNAc-(1-&gt;4)-beta-D-GlcNAc)-L-asparaginyl-[protein] + beta-D-glucose</text>
        <dbReference type="Rhea" id="RHEA:55988"/>
        <dbReference type="Rhea" id="RHEA-COMP:12806"/>
        <dbReference type="Rhea" id="RHEA-COMP:14355"/>
        <dbReference type="ChEBI" id="CHEBI:15377"/>
        <dbReference type="ChEBI" id="CHEBI:15903"/>
        <dbReference type="ChEBI" id="CHEBI:59082"/>
        <dbReference type="ChEBI" id="CHEBI:132537"/>
        <dbReference type="EC" id="3.2.1.106"/>
    </reaction>
</comment>
<dbReference type="InterPro" id="IPR031335">
    <property type="entry name" value="Glyco_hydro_63_C"/>
</dbReference>
<keyword evidence="8" id="KW-0472">Membrane</keyword>
<gene>
    <name evidence="18" type="ORF">SAPINGB_P002805</name>
</gene>
<keyword evidence="7" id="KW-1133">Transmembrane helix</keyword>
<evidence type="ECO:0000313" key="19">
    <source>
        <dbReference type="Proteomes" id="UP000398389"/>
    </source>
</evidence>
<feature type="domain" description="Glycosyl hydrolase family 63 N-terminal" evidence="17">
    <location>
        <begin position="510"/>
        <end position="742"/>
    </location>
</feature>
<dbReference type="Pfam" id="PF16923">
    <property type="entry name" value="Glyco_hydro_63N"/>
    <property type="match status" value="1"/>
</dbReference>
<evidence type="ECO:0000256" key="13">
    <source>
        <dbReference type="RuleBase" id="RU369107"/>
    </source>
</evidence>
<dbReference type="GO" id="GO:0006487">
    <property type="term" value="P:protein N-linked glycosylation"/>
    <property type="evidence" value="ECO:0007669"/>
    <property type="project" value="UniProtKB-UniRule"/>
</dbReference>
<evidence type="ECO:0000313" key="18">
    <source>
        <dbReference type="EMBL" id="VVT50563.1"/>
    </source>
</evidence>
<evidence type="ECO:0000259" key="15">
    <source>
        <dbReference type="Pfam" id="PF03200"/>
    </source>
</evidence>
<dbReference type="Pfam" id="PF03200">
    <property type="entry name" value="Glyco_hydro_63"/>
    <property type="match status" value="1"/>
</dbReference>
<evidence type="ECO:0000256" key="6">
    <source>
        <dbReference type="ARBA" id="ARBA00022968"/>
    </source>
</evidence>
<feature type="domain" description="Glycosyl hydrolase family 63 C-terminal" evidence="15">
    <location>
        <begin position="786"/>
        <end position="1344"/>
    </location>
</feature>
<evidence type="ECO:0000256" key="14">
    <source>
        <dbReference type="SAM" id="MobiDB-lite"/>
    </source>
</evidence>
<comment type="pathway">
    <text evidence="13">Glycan metabolism; N-glycan degradation.</text>
</comment>
<comment type="similarity">
    <text evidence="2 12">Belongs to the glycosyl hydrolase 63 family.</text>
</comment>
<evidence type="ECO:0000256" key="1">
    <source>
        <dbReference type="ARBA" id="ARBA00004648"/>
    </source>
</evidence>
<proteinExistence type="inferred from homology"/>
<sequence length="1350" mass="154521">MSWPYLLQANFGPIVSLDGTTGAFISTYPKQKFTQPIEKNKEHKFYSATNGFNSRIILPQDKRYMGFDASIVNLMDTGKIYAKDSGNKDISIAGSGLNSQLSVLLARTSSKVNILKTQYFTKKDDGINIKSPDIELLYSVPLKKSSNSSESIAHVSLYSDFLHLASIETSGSLSLYTVSTDGKNTKSHIFKQSLSPLLYGNSHSNWQRVYWTDSNTLLTGNRYAINTYDIRERRYSAPNLFIDFEYKGGTYLKVSDAVPSPINSLEFFAVVDKKLMWLDLRFPNRPILSVDHFFSSNDPTLKIDAVEDEINKQVIVTLTSHLSPLAGMYQFKRNNMNLPCLVNEPSSYNLHPEFTTQTLRTVPYRGILSSKDTSLSVFQHSLDFGLVQHVLTSDPTISIDLHEKYTPVLNFDGESIEYHQSLLELTRGIKNRDETVVMKPHDNLKDIRPLVNLILECDYMLPLESGILSNEIFLESVMTKTKVLQKFCKRGLDIEASNIINDYSRQSNDSLLWGPYRSNLYFGVRPNGIPNSLMTGLIWYNIDDYLGLNKVRHVCEQNDDMKGYGWEQYDPRTGGFQVFHDQKEQKIELSTKFIKSMDGNSWTARISGVPAKGHENTLTTIAFYVGIEGVQNGNKLELKDKSQYYSAKGIKGDIAFQGKSPQLGNFNLVITENGGPNSPKNKYPKKSTHPAAKNVPPNSARHISLNVPDDNVWKARDILFTFIQDSTQNLYAKYQDDDTIPPWVVCAVNTESHKMKGNLHIIQRVFRGTFEFDVIYNSNSAVEAFTSENFESHFQKSLQTFEKKFASAFPIQSPYSSKNLKDQKNYDKFAKELFSNLIGGIGYFQGTSMVDRSYSSQYEEESEDFWEVAAIQLKEGSKNAVEEGPYELLTAVPSRPFFPRGFYWDEGFHLIPILEYDADLALEILKSWFSLIDKDGWIAREQILGPEARSKVPKEFQTQYPHYANPPTLMLLLSNILDKFQDEQDELPDNEFNNPQLHSHNRRKLKQRYTDKKNQAKENSQKVFNSFNDGTLTESNSIIDDEVIISGTAHWKSGQLLKSYLEKIYPELQSHYDWFRRTQRGAIKEWGRDAFSYKEGYRWRGRTPSHCLTSGLDDYPRASIPHTGELHVDLISWIGMMTRSMKQLAVFLGKDEDASDYEKIEEAITHNINDLHWDSKEKAYCDSTIDDFEESIFVCHKGYVSLFPFLLKLISPTDKESEEKLMSILNMIYDPRELWTDFGIRSLSVSDKLYGTGENYWRGPIWININYMILESLIYYHDTVESKAVKDLSGIIYKKLRTNIVENVFNIWDKTGYAWEQYDPMTGEGKGVKHFLGWTSLVVMIMSMPESLDS</sequence>
<dbReference type="GO" id="GO:0005789">
    <property type="term" value="C:endoplasmic reticulum membrane"/>
    <property type="evidence" value="ECO:0007669"/>
    <property type="project" value="UniProtKB-SubCell"/>
</dbReference>
<evidence type="ECO:0000256" key="3">
    <source>
        <dbReference type="ARBA" id="ARBA00022692"/>
    </source>
</evidence>
<accession>A0A5E8BP63</accession>
<feature type="domain" description="RRN6 beta-propeller" evidence="16">
    <location>
        <begin position="99"/>
        <end position="340"/>
    </location>
</feature>
<keyword evidence="9 13" id="KW-0325">Glycoprotein</keyword>
<dbReference type="Proteomes" id="UP000398389">
    <property type="component" value="Unassembled WGS sequence"/>
</dbReference>
<evidence type="ECO:0000259" key="16">
    <source>
        <dbReference type="Pfam" id="PF10214"/>
    </source>
</evidence>
<comment type="subcellular location">
    <subcellularLocation>
        <location evidence="1 12">Endoplasmic reticulum membrane</location>
        <topology evidence="1 12">Single-pass type II membrane protein</topology>
    </subcellularLocation>
</comment>
<keyword evidence="19" id="KW-1185">Reference proteome</keyword>
<dbReference type="RefSeq" id="XP_031853414.1">
    <property type="nucleotide sequence ID" value="XM_031997523.1"/>
</dbReference>
<dbReference type="GeneID" id="43581623"/>
<dbReference type="PANTHER" id="PTHR10412">
    <property type="entry name" value="MANNOSYL-OLIGOSACCHARIDE GLUCOSIDASE"/>
    <property type="match status" value="1"/>
</dbReference>
<dbReference type="InterPro" id="IPR048535">
    <property type="entry name" value="RRN6_beta-prop"/>
</dbReference>
<evidence type="ECO:0000259" key="17">
    <source>
        <dbReference type="Pfam" id="PF16923"/>
    </source>
</evidence>
<keyword evidence="3" id="KW-0812">Transmembrane</keyword>
<evidence type="ECO:0000256" key="9">
    <source>
        <dbReference type="ARBA" id="ARBA00023180"/>
    </source>
</evidence>